<name>A0ABS3RC56_9ACTN</name>
<keyword evidence="2" id="KW-1185">Reference proteome</keyword>
<dbReference type="InterPro" id="IPR052565">
    <property type="entry name" value="Glutaredoxin-like_YDR286C"/>
</dbReference>
<dbReference type="PANTHER" id="PTHR33558:SF1">
    <property type="entry name" value="GLUTAREDOXIN-LIKE PROTEIN C5ORF63 HOMOLOG"/>
    <property type="match status" value="1"/>
</dbReference>
<dbReference type="InterPro" id="IPR036249">
    <property type="entry name" value="Thioredoxin-like_sf"/>
</dbReference>
<reference evidence="1 2" key="1">
    <citation type="submission" date="2021-03" db="EMBL/GenBank/DDBJ databases">
        <authorList>
            <person name="Kanchanasin P."/>
            <person name="Saeng-In P."/>
            <person name="Phongsopitanun W."/>
            <person name="Yuki M."/>
            <person name="Kudo T."/>
            <person name="Ohkuma M."/>
            <person name="Tanasupawat S."/>
        </authorList>
    </citation>
    <scope>NUCLEOTIDE SEQUENCE [LARGE SCALE GENOMIC DNA]</scope>
    <source>
        <strain evidence="1 2">L46</strain>
    </source>
</reference>
<dbReference type="RefSeq" id="WP_208271490.1">
    <property type="nucleotide sequence ID" value="NZ_BAAAGM010000018.1"/>
</dbReference>
<protein>
    <submittedName>
        <fullName evidence="1">Glutaredoxin family protein</fullName>
    </submittedName>
</protein>
<evidence type="ECO:0000313" key="1">
    <source>
        <dbReference type="EMBL" id="MBO2443169.1"/>
    </source>
</evidence>
<dbReference type="InterPro" id="IPR008554">
    <property type="entry name" value="Glutaredoxin-like"/>
</dbReference>
<dbReference type="PANTHER" id="PTHR33558">
    <property type="entry name" value="GLUTAREDOXIN-LIKE PROTEIN C5ORF63 HOMOLOG"/>
    <property type="match status" value="1"/>
</dbReference>
<comment type="caution">
    <text evidence="1">The sequence shown here is derived from an EMBL/GenBank/DDBJ whole genome shotgun (WGS) entry which is preliminary data.</text>
</comment>
<dbReference type="SUPFAM" id="SSF52833">
    <property type="entry name" value="Thioredoxin-like"/>
    <property type="match status" value="1"/>
</dbReference>
<dbReference type="Gene3D" id="3.40.30.10">
    <property type="entry name" value="Glutaredoxin"/>
    <property type="match status" value="1"/>
</dbReference>
<accession>A0ABS3RC56</accession>
<gene>
    <name evidence="1" type="ORF">J4557_37150</name>
</gene>
<dbReference type="Proteomes" id="UP000666915">
    <property type="component" value="Unassembled WGS sequence"/>
</dbReference>
<evidence type="ECO:0000313" key="2">
    <source>
        <dbReference type="Proteomes" id="UP000666915"/>
    </source>
</evidence>
<dbReference type="EMBL" id="JAGEOK010000031">
    <property type="protein sequence ID" value="MBO2443169.1"/>
    <property type="molecule type" value="Genomic_DNA"/>
</dbReference>
<dbReference type="Pfam" id="PF05768">
    <property type="entry name" value="Glrx-like"/>
    <property type="match status" value="1"/>
</dbReference>
<sequence>MPSGDQGREVRITLLGKPGCHLCEDARAIIERVASELDVPWDERDITRSEEDTREYWEQIPVTLINGVQHDFWRVDENRLRAAIAKARGTA</sequence>
<proteinExistence type="predicted"/>
<organism evidence="1 2">
    <name type="scientific">Actinomadura nitritigenes</name>
    <dbReference type="NCBI Taxonomy" id="134602"/>
    <lineage>
        <taxon>Bacteria</taxon>
        <taxon>Bacillati</taxon>
        <taxon>Actinomycetota</taxon>
        <taxon>Actinomycetes</taxon>
        <taxon>Streptosporangiales</taxon>
        <taxon>Thermomonosporaceae</taxon>
        <taxon>Actinomadura</taxon>
    </lineage>
</organism>